<sequence>MAAQTRMRWTEAARQVLSITIMSADIPALLELRPITQFEHAPAAFRQPIELTCFSYDANRKLHMNDSELKYYYPPDLRTADLSHGYKDFIQRGQGAEHLDGLLDALTFVRSKAPFPDNDSAKSDFVCTPCSFFQPFRFLSYTHHVFMFCTCCTGDMERNYHKNYVYTIYLERAMGVGRNPLQCSYIEEHDTEYRRQNQYGMTERHQLMTYWGYKFEALSTISRPPSEIASRDDPLLLARRQEVVNTNVQYGTVVKTKLGRNTLILGAEVDCISG</sequence>
<dbReference type="OrthoDB" id="5853397at2759"/>
<dbReference type="PANTHER" id="PTHR12395:SF9">
    <property type="entry name" value="DECAPPING AND EXORIBONUCLEASE PROTEIN"/>
    <property type="match status" value="1"/>
</dbReference>
<dbReference type="EC" id="3.6.1.-" evidence="6"/>
<keyword evidence="6" id="KW-0694">RNA-binding</keyword>
<comment type="similarity">
    <text evidence="2 6">Belongs to the DXO/Dom3Z family.</text>
</comment>
<keyword evidence="6" id="KW-0547">Nucleotide-binding</keyword>
<organism evidence="8 9">
    <name type="scientific">Jimgerdemannia flammicorona</name>
    <dbReference type="NCBI Taxonomy" id="994334"/>
    <lineage>
        <taxon>Eukaryota</taxon>
        <taxon>Fungi</taxon>
        <taxon>Fungi incertae sedis</taxon>
        <taxon>Mucoromycota</taxon>
        <taxon>Mucoromycotina</taxon>
        <taxon>Endogonomycetes</taxon>
        <taxon>Endogonales</taxon>
        <taxon>Endogonaceae</taxon>
        <taxon>Jimgerdemannia</taxon>
    </lineage>
</organism>
<comment type="cofactor">
    <cofactor evidence="1 6">
        <name>a divalent metal cation</name>
        <dbReference type="ChEBI" id="CHEBI:60240"/>
    </cofactor>
</comment>
<dbReference type="GO" id="GO:0046872">
    <property type="term" value="F:metal ion binding"/>
    <property type="evidence" value="ECO:0007669"/>
    <property type="project" value="UniProtKB-KW"/>
</dbReference>
<dbReference type="GO" id="GO:0034353">
    <property type="term" value="F:mRNA 5'-diphosphatase activity"/>
    <property type="evidence" value="ECO:0007669"/>
    <property type="project" value="TreeGrafter"/>
</dbReference>
<dbReference type="GO" id="GO:0000956">
    <property type="term" value="P:nuclear-transcribed mRNA catabolic process"/>
    <property type="evidence" value="ECO:0007669"/>
    <property type="project" value="TreeGrafter"/>
</dbReference>
<dbReference type="EMBL" id="RBNI01000929">
    <property type="protein sequence ID" value="RUP51142.1"/>
    <property type="molecule type" value="Genomic_DNA"/>
</dbReference>
<keyword evidence="6" id="KW-0378">Hydrolase</keyword>
<comment type="caution">
    <text evidence="8">The sequence shown here is derived from an EMBL/GenBank/DDBJ whole genome shotgun (WGS) entry which is preliminary data.</text>
</comment>
<keyword evidence="6" id="KW-0540">Nuclease</keyword>
<feature type="domain" description="RAI1-like" evidence="7">
    <location>
        <begin position="183"/>
        <end position="272"/>
    </location>
</feature>
<dbReference type="Proteomes" id="UP000268093">
    <property type="component" value="Unassembled WGS sequence"/>
</dbReference>
<evidence type="ECO:0000256" key="3">
    <source>
        <dbReference type="ARBA" id="ARBA00044676"/>
    </source>
</evidence>
<evidence type="ECO:0000313" key="8">
    <source>
        <dbReference type="EMBL" id="RUP51142.1"/>
    </source>
</evidence>
<accession>A0A433DJS3</accession>
<comment type="catalytic activity">
    <reaction evidence="4">
        <text>a 5'-end triphospho-ribonucleoside in mRNA + H2O = a 5'-end phospho-ribonucleoside in mRNA + diphosphate + H(+)</text>
        <dbReference type="Rhea" id="RHEA:78683"/>
        <dbReference type="Rhea" id="RHEA-COMP:15692"/>
        <dbReference type="Rhea" id="RHEA-COMP:17164"/>
        <dbReference type="ChEBI" id="CHEBI:15377"/>
        <dbReference type="ChEBI" id="CHEBI:15378"/>
        <dbReference type="ChEBI" id="CHEBI:33019"/>
        <dbReference type="ChEBI" id="CHEBI:138282"/>
        <dbReference type="ChEBI" id="CHEBI:167618"/>
    </reaction>
    <physiologicalReaction direction="left-to-right" evidence="4">
        <dbReference type="Rhea" id="RHEA:78684"/>
    </physiologicalReaction>
</comment>
<evidence type="ECO:0000313" key="9">
    <source>
        <dbReference type="Proteomes" id="UP000268093"/>
    </source>
</evidence>
<dbReference type="GO" id="GO:0005634">
    <property type="term" value="C:nucleus"/>
    <property type="evidence" value="ECO:0007669"/>
    <property type="project" value="UniProtKB-SubCell"/>
</dbReference>
<feature type="domain" description="RAI1-like" evidence="7">
    <location>
        <begin position="46"/>
        <end position="127"/>
    </location>
</feature>
<dbReference type="GO" id="GO:0110155">
    <property type="term" value="P:NAD-cap decapping"/>
    <property type="evidence" value="ECO:0007669"/>
    <property type="project" value="TreeGrafter"/>
</dbReference>
<reference evidence="8 9" key="1">
    <citation type="journal article" date="2018" name="New Phytol.">
        <title>Phylogenomics of Endogonaceae and evolution of mycorrhizas within Mucoromycota.</title>
        <authorList>
            <person name="Chang Y."/>
            <person name="Desiro A."/>
            <person name="Na H."/>
            <person name="Sandor L."/>
            <person name="Lipzen A."/>
            <person name="Clum A."/>
            <person name="Barry K."/>
            <person name="Grigoriev I.V."/>
            <person name="Martin F.M."/>
            <person name="Stajich J.E."/>
            <person name="Smith M.E."/>
            <person name="Bonito G."/>
            <person name="Spatafora J.W."/>
        </authorList>
    </citation>
    <scope>NUCLEOTIDE SEQUENCE [LARGE SCALE GENOMIC DNA]</scope>
    <source>
        <strain evidence="8 9">GMNB39</strain>
    </source>
</reference>
<dbReference type="PANTHER" id="PTHR12395">
    <property type="entry name" value="DOM-3 RELATED"/>
    <property type="match status" value="1"/>
</dbReference>
<keyword evidence="6" id="KW-0479">Metal-binding</keyword>
<protein>
    <recommendedName>
        <fullName evidence="6">Decapping nuclease</fullName>
        <ecNumber evidence="6">3.6.1.-</ecNumber>
    </recommendedName>
</protein>
<dbReference type="InterPro" id="IPR039039">
    <property type="entry name" value="RAI1-like_fam"/>
</dbReference>
<comment type="function">
    <text evidence="6">Decapping enzyme for NAD-capped RNAs: specifically hydrolyzes the nicotinamide adenine dinucleotide (NAD) cap from a subset of RNAs by removing the entire NAD moiety from the 5'-end of an NAD-capped RNA.</text>
</comment>
<dbReference type="GO" id="GO:0004518">
    <property type="term" value="F:nuclease activity"/>
    <property type="evidence" value="ECO:0007669"/>
    <property type="project" value="UniProtKB-KW"/>
</dbReference>
<name>A0A433DJS3_9FUNG</name>
<dbReference type="InterPro" id="IPR013961">
    <property type="entry name" value="RAI1"/>
</dbReference>
<keyword evidence="6" id="KW-0539">Nucleus</keyword>
<comment type="subcellular location">
    <subcellularLocation>
        <location evidence="6">Nucleus</location>
    </subcellularLocation>
</comment>
<evidence type="ECO:0000256" key="6">
    <source>
        <dbReference type="RuleBase" id="RU367113"/>
    </source>
</evidence>
<dbReference type="AlphaFoldDB" id="A0A433DJS3"/>
<comment type="catalytic activity">
    <reaction evidence="5">
        <text>a 5'-end NAD(+)-phospho-ribonucleoside in mRNA + H2O = a 5'-end phospho-ribonucleoside in mRNA + NAD(+) + H(+)</text>
        <dbReference type="Rhea" id="RHEA:60880"/>
        <dbReference type="Rhea" id="RHEA-COMP:15692"/>
        <dbReference type="Rhea" id="RHEA-COMP:15698"/>
        <dbReference type="ChEBI" id="CHEBI:15377"/>
        <dbReference type="ChEBI" id="CHEBI:15378"/>
        <dbReference type="ChEBI" id="CHEBI:57540"/>
        <dbReference type="ChEBI" id="CHEBI:138282"/>
        <dbReference type="ChEBI" id="CHEBI:144029"/>
    </reaction>
    <physiologicalReaction direction="left-to-right" evidence="5">
        <dbReference type="Rhea" id="RHEA:60881"/>
    </physiologicalReaction>
</comment>
<dbReference type="Pfam" id="PF08652">
    <property type="entry name" value="RAI1"/>
    <property type="match status" value="2"/>
</dbReference>
<comment type="catalytic activity">
    <reaction evidence="3">
        <text>a 5'-end (N(7)-methyl 5'-triphosphoguanosine)-ribonucleoside-ribonucleotide in mRNA + H2O = a (N(7)-methyl 5'-triphosphoguanosine)-nucleoside + a 5'-end phospho-ribonucleoside in mRNA + H(+)</text>
        <dbReference type="Rhea" id="RHEA:66928"/>
        <dbReference type="Rhea" id="RHEA-COMP:15692"/>
        <dbReference type="Rhea" id="RHEA-COMP:17313"/>
        <dbReference type="ChEBI" id="CHEBI:15377"/>
        <dbReference type="ChEBI" id="CHEBI:15378"/>
        <dbReference type="ChEBI" id="CHEBI:138282"/>
        <dbReference type="ChEBI" id="CHEBI:172876"/>
        <dbReference type="ChEBI" id="CHEBI:172877"/>
    </reaction>
    <physiologicalReaction direction="left-to-right" evidence="3">
        <dbReference type="Rhea" id="RHEA:66929"/>
    </physiologicalReaction>
</comment>
<feature type="non-terminal residue" evidence="8">
    <location>
        <position position="274"/>
    </location>
</feature>
<gene>
    <name evidence="8" type="ORF">BC936DRAFT_149722</name>
</gene>
<dbReference type="GO" id="GO:0005829">
    <property type="term" value="C:cytosol"/>
    <property type="evidence" value="ECO:0007669"/>
    <property type="project" value="TreeGrafter"/>
</dbReference>
<evidence type="ECO:0000256" key="1">
    <source>
        <dbReference type="ARBA" id="ARBA00001968"/>
    </source>
</evidence>
<dbReference type="GO" id="GO:0000166">
    <property type="term" value="F:nucleotide binding"/>
    <property type="evidence" value="ECO:0007669"/>
    <property type="project" value="UniProtKB-KW"/>
</dbReference>
<evidence type="ECO:0000259" key="7">
    <source>
        <dbReference type="Pfam" id="PF08652"/>
    </source>
</evidence>
<evidence type="ECO:0000256" key="4">
    <source>
        <dbReference type="ARBA" id="ARBA00044692"/>
    </source>
</evidence>
<dbReference type="GO" id="GO:0003723">
    <property type="term" value="F:RNA binding"/>
    <property type="evidence" value="ECO:0007669"/>
    <property type="project" value="UniProtKB-KW"/>
</dbReference>
<evidence type="ECO:0000256" key="5">
    <source>
        <dbReference type="ARBA" id="ARBA00048124"/>
    </source>
</evidence>
<keyword evidence="9" id="KW-1185">Reference proteome</keyword>
<proteinExistence type="inferred from homology"/>
<evidence type="ECO:0000256" key="2">
    <source>
        <dbReference type="ARBA" id="ARBA00006562"/>
    </source>
</evidence>